<feature type="domain" description="Periplasmic binding protein" evidence="5">
    <location>
        <begin position="45"/>
        <end position="297"/>
    </location>
</feature>
<dbReference type="InterPro" id="IPR028082">
    <property type="entry name" value="Peripla_BP_I"/>
</dbReference>
<comment type="subcellular location">
    <subcellularLocation>
        <location evidence="1">Cell envelope</location>
    </subcellularLocation>
</comment>
<evidence type="ECO:0000256" key="4">
    <source>
        <dbReference type="SAM" id="SignalP"/>
    </source>
</evidence>
<dbReference type="NCBIfam" id="NF007936">
    <property type="entry name" value="PRK10653.1"/>
    <property type="match status" value="1"/>
</dbReference>
<dbReference type="GO" id="GO:0030313">
    <property type="term" value="C:cell envelope"/>
    <property type="evidence" value="ECO:0007669"/>
    <property type="project" value="UniProtKB-SubCell"/>
</dbReference>
<dbReference type="Gene3D" id="3.40.50.2300">
    <property type="match status" value="2"/>
</dbReference>
<protein>
    <submittedName>
        <fullName evidence="6">Ribose ABC transporter substrate-binding protein RbsB</fullName>
    </submittedName>
</protein>
<feature type="chain" id="PRO_5040955648" evidence="4">
    <location>
        <begin position="26"/>
        <end position="313"/>
    </location>
</feature>
<gene>
    <name evidence="6" type="primary">rbsB</name>
    <name evidence="6" type="ORF">P3F81_10665</name>
</gene>
<name>A0A9Y2AEZ3_9FIRM</name>
<feature type="signal peptide" evidence="4">
    <location>
        <begin position="1"/>
        <end position="25"/>
    </location>
</feature>
<dbReference type="KEGG" id="sgbi:P3F81_10665"/>
<dbReference type="AlphaFoldDB" id="A0A9Y2AEZ3"/>
<accession>A0A9Y2AEZ3</accession>
<dbReference type="RefSeq" id="WP_147670130.1">
    <property type="nucleotide sequence ID" value="NZ_CP120678.1"/>
</dbReference>
<dbReference type="PROSITE" id="PS51257">
    <property type="entry name" value="PROKAR_LIPOPROTEIN"/>
    <property type="match status" value="1"/>
</dbReference>
<proteinExistence type="inferred from homology"/>
<dbReference type="PANTHER" id="PTHR46847:SF1">
    <property type="entry name" value="D-ALLOSE-BINDING PERIPLASMIC PROTEIN-RELATED"/>
    <property type="match status" value="1"/>
</dbReference>
<evidence type="ECO:0000313" key="7">
    <source>
        <dbReference type="Proteomes" id="UP001243623"/>
    </source>
</evidence>
<dbReference type="InterPro" id="IPR025997">
    <property type="entry name" value="SBP_2_dom"/>
</dbReference>
<evidence type="ECO:0000313" key="6">
    <source>
        <dbReference type="EMBL" id="WIW70345.1"/>
    </source>
</evidence>
<keyword evidence="3 4" id="KW-0732">Signal</keyword>
<evidence type="ECO:0000256" key="1">
    <source>
        <dbReference type="ARBA" id="ARBA00004196"/>
    </source>
</evidence>
<evidence type="ECO:0000259" key="5">
    <source>
        <dbReference type="Pfam" id="PF13407"/>
    </source>
</evidence>
<dbReference type="Proteomes" id="UP001243623">
    <property type="component" value="Chromosome"/>
</dbReference>
<reference evidence="6" key="1">
    <citation type="submission" date="2023-03" db="EMBL/GenBank/DDBJ databases">
        <title>Selenobaculum gbiensis gen. nov. sp. nov., a new bacterium isolated from the gut microbiota of IBD patient.</title>
        <authorList>
            <person name="Yeo S."/>
            <person name="Park H."/>
            <person name="Huh C.S."/>
        </authorList>
    </citation>
    <scope>NUCLEOTIDE SEQUENCE</scope>
    <source>
        <strain evidence="6">ICN-92133</strain>
    </source>
</reference>
<keyword evidence="7" id="KW-1185">Reference proteome</keyword>
<organism evidence="6 7">
    <name type="scientific">Selenobaculum gibii</name>
    <dbReference type="NCBI Taxonomy" id="3054208"/>
    <lineage>
        <taxon>Bacteria</taxon>
        <taxon>Bacillati</taxon>
        <taxon>Bacillota</taxon>
        <taxon>Negativicutes</taxon>
        <taxon>Selenomonadales</taxon>
        <taxon>Selenomonadaceae</taxon>
        <taxon>Selenobaculum</taxon>
    </lineage>
</organism>
<comment type="similarity">
    <text evidence="2">Belongs to the bacterial solute-binding protein 2 family.</text>
</comment>
<evidence type="ECO:0000256" key="2">
    <source>
        <dbReference type="ARBA" id="ARBA00007639"/>
    </source>
</evidence>
<dbReference type="Pfam" id="PF13407">
    <property type="entry name" value="Peripla_BP_4"/>
    <property type="match status" value="1"/>
</dbReference>
<evidence type="ECO:0000256" key="3">
    <source>
        <dbReference type="ARBA" id="ARBA00022729"/>
    </source>
</evidence>
<dbReference type="EMBL" id="CP120678">
    <property type="protein sequence ID" value="WIW70345.1"/>
    <property type="molecule type" value="Genomic_DNA"/>
</dbReference>
<sequence length="313" mass="32896">MFSSFKKKSYAVFTCALLAGSILFAGCGGSQSEKKQEAASGEVTIGFSVSTLNNPFFVDVRDGAKEAADKDGTKLMIMDAQNDASKQMSNIENMIQQKVSVLIVNPVDSKAIVPAIEAANKANIPVITVDRGADGGVVVTNIASDNIAGGKMAAELIAEKLGNKGNVVELEGIPGTSAANDRGKGFDDAIKAVSGITLVSKQPADFDRAKGMKVMENILQATPDIQAVFAQNDEMALGAMEAIQAANRKDIIIVGFDATDDAQKAVQAGSMLATVAQQPKEMGKVSIEIAKKILAKEQVDTFIPVKLELITKK</sequence>
<dbReference type="SUPFAM" id="SSF53822">
    <property type="entry name" value="Periplasmic binding protein-like I"/>
    <property type="match status" value="1"/>
</dbReference>
<dbReference type="CDD" id="cd06323">
    <property type="entry name" value="PBP1_ribose_binding"/>
    <property type="match status" value="1"/>
</dbReference>
<dbReference type="GO" id="GO:0030246">
    <property type="term" value="F:carbohydrate binding"/>
    <property type="evidence" value="ECO:0007669"/>
    <property type="project" value="UniProtKB-ARBA"/>
</dbReference>
<dbReference type="PANTHER" id="PTHR46847">
    <property type="entry name" value="D-ALLOSE-BINDING PERIPLASMIC PROTEIN-RELATED"/>
    <property type="match status" value="1"/>
</dbReference>